<dbReference type="InterPro" id="IPR002942">
    <property type="entry name" value="S4_RNA-bd"/>
</dbReference>
<keyword evidence="6" id="KW-0808">Transferase</keyword>
<dbReference type="Gene3D" id="3.10.290.10">
    <property type="entry name" value="RNA-binding S4 domain"/>
    <property type="match status" value="1"/>
</dbReference>
<proteinExistence type="inferred from homology"/>
<evidence type="ECO:0000256" key="4">
    <source>
        <dbReference type="SAM" id="MobiDB-lite"/>
    </source>
</evidence>
<dbReference type="AlphaFoldDB" id="A0A4R3QCJ4"/>
<protein>
    <submittedName>
        <fullName evidence="6">23S rRNA (Cytidine1920-2'-O)/16S rRNA (Cytidine1409-2'-O)-methyltransferase</fullName>
    </submittedName>
</protein>
<dbReference type="InterPro" id="IPR047048">
    <property type="entry name" value="TlyA"/>
</dbReference>
<dbReference type="EMBL" id="SMBH01000002">
    <property type="protein sequence ID" value="TCU19081.1"/>
    <property type="molecule type" value="Genomic_DNA"/>
</dbReference>
<name>A0A4R3QCJ4_RHISU</name>
<accession>A0A4R3QCJ4</accession>
<evidence type="ECO:0000313" key="6">
    <source>
        <dbReference type="EMBL" id="TCU19081.1"/>
    </source>
</evidence>
<dbReference type="GO" id="GO:0003723">
    <property type="term" value="F:RNA binding"/>
    <property type="evidence" value="ECO:0007669"/>
    <property type="project" value="UniProtKB-KW"/>
</dbReference>
<dbReference type="CDD" id="cd00165">
    <property type="entry name" value="S4"/>
    <property type="match status" value="1"/>
</dbReference>
<feature type="region of interest" description="Disordered" evidence="4">
    <location>
        <begin position="44"/>
        <end position="68"/>
    </location>
</feature>
<evidence type="ECO:0000256" key="3">
    <source>
        <dbReference type="PROSITE-ProRule" id="PRU00182"/>
    </source>
</evidence>
<evidence type="ECO:0000256" key="2">
    <source>
        <dbReference type="ARBA" id="ARBA00029460"/>
    </source>
</evidence>
<keyword evidence="1 3" id="KW-0694">RNA-binding</keyword>
<comment type="caution">
    <text evidence="6">The sequence shown here is derived from an EMBL/GenBank/DDBJ whole genome shotgun (WGS) entry which is preliminary data.</text>
</comment>
<dbReference type="Gene3D" id="3.40.50.150">
    <property type="entry name" value="Vaccinia Virus protein VP39"/>
    <property type="match status" value="1"/>
</dbReference>
<feature type="domain" description="RNA-binding S4" evidence="5">
    <location>
        <begin position="73"/>
        <end position="138"/>
    </location>
</feature>
<dbReference type="Pfam" id="PF01728">
    <property type="entry name" value="FtsJ"/>
    <property type="match status" value="1"/>
</dbReference>
<evidence type="ECO:0000259" key="5">
    <source>
        <dbReference type="SMART" id="SM00363"/>
    </source>
</evidence>
<comment type="similarity">
    <text evidence="2">Belongs to the TlyA family.</text>
</comment>
<dbReference type="InterPro" id="IPR002877">
    <property type="entry name" value="RNA_MeTrfase_FtsJ_dom"/>
</dbReference>
<keyword evidence="6" id="KW-0489">Methyltransferase</keyword>
<evidence type="ECO:0000313" key="7">
    <source>
        <dbReference type="Proteomes" id="UP000294576"/>
    </source>
</evidence>
<dbReference type="PROSITE" id="PS50889">
    <property type="entry name" value="S4"/>
    <property type="match status" value="1"/>
</dbReference>
<dbReference type="SUPFAM" id="SSF55174">
    <property type="entry name" value="Alpha-L RNA-binding motif"/>
    <property type="match status" value="1"/>
</dbReference>
<dbReference type="Proteomes" id="UP000294576">
    <property type="component" value="Unassembled WGS sequence"/>
</dbReference>
<dbReference type="CDD" id="cd02440">
    <property type="entry name" value="AdoMet_MTases"/>
    <property type="match status" value="1"/>
</dbReference>
<dbReference type="GO" id="GO:0032259">
    <property type="term" value="P:methylation"/>
    <property type="evidence" value="ECO:0007669"/>
    <property type="project" value="UniProtKB-KW"/>
</dbReference>
<dbReference type="SMART" id="SM00363">
    <property type="entry name" value="S4"/>
    <property type="match status" value="1"/>
</dbReference>
<dbReference type="SUPFAM" id="SSF53335">
    <property type="entry name" value="S-adenosyl-L-methionine-dependent methyltransferases"/>
    <property type="match status" value="1"/>
</dbReference>
<dbReference type="GO" id="GO:0008168">
    <property type="term" value="F:methyltransferase activity"/>
    <property type="evidence" value="ECO:0007669"/>
    <property type="project" value="UniProtKB-KW"/>
</dbReference>
<dbReference type="PANTHER" id="PTHR32319">
    <property type="entry name" value="BACTERIAL HEMOLYSIN-LIKE PROTEIN"/>
    <property type="match status" value="1"/>
</dbReference>
<sequence length="314" mass="32831">MPSWQETAGWTAAIAAKLRGRALNLFNPRCIKIGVPLCAAVGRPRGQHGHGNKRLASGGFAGHGQPMSNQNTQRLDQLLVSLGLFASRSRARDAVSRGTVKVSGAVVTKPGALFAGDAVIEIDDPAQDYVSRAALKLIAALDHFHLDPAGHHCLDVGASTGGFTEVLLERGAAHVTAIDVGHGQMHPRIASDPRVRNIEGLNARNLKAEEIGRPITFVVSDVSFISLKLALAPALQIAEPGAVAALLVKPQFEAGREAIGKGGLLKDPSSAPAVADELGRWFAEDMGWKSLGLIASPIAGGDGNQEFLLAGTKP</sequence>
<reference evidence="6 7" key="1">
    <citation type="submission" date="2019-03" db="EMBL/GenBank/DDBJ databases">
        <title>Genomic Encyclopedia of Type Strains, Phase IV (KMG-V): Genome sequencing to study the core and pangenomes of soil and plant-associated prokaryotes.</title>
        <authorList>
            <person name="Whitman W."/>
        </authorList>
    </citation>
    <scope>NUCLEOTIDE SEQUENCE [LARGE SCALE GENOMIC DNA]</scope>
    <source>
        <strain evidence="6 7">Hc14</strain>
    </source>
</reference>
<dbReference type="Pfam" id="PF01479">
    <property type="entry name" value="S4"/>
    <property type="match status" value="1"/>
</dbReference>
<gene>
    <name evidence="6" type="ORF">EV132_102310</name>
</gene>
<evidence type="ECO:0000256" key="1">
    <source>
        <dbReference type="ARBA" id="ARBA00022884"/>
    </source>
</evidence>
<organism evidence="6 7">
    <name type="scientific">Rhizobium sullae</name>
    <name type="common">Rhizobium hedysari</name>
    <dbReference type="NCBI Taxonomy" id="50338"/>
    <lineage>
        <taxon>Bacteria</taxon>
        <taxon>Pseudomonadati</taxon>
        <taxon>Pseudomonadota</taxon>
        <taxon>Alphaproteobacteria</taxon>
        <taxon>Hyphomicrobiales</taxon>
        <taxon>Rhizobiaceae</taxon>
        <taxon>Rhizobium/Agrobacterium group</taxon>
        <taxon>Rhizobium</taxon>
    </lineage>
</organism>
<dbReference type="InterPro" id="IPR029063">
    <property type="entry name" value="SAM-dependent_MTases_sf"/>
</dbReference>
<dbReference type="InterPro" id="IPR036986">
    <property type="entry name" value="S4_RNA-bd_sf"/>
</dbReference>
<dbReference type="PANTHER" id="PTHR32319:SF0">
    <property type="entry name" value="BACTERIAL HEMOLYSIN-LIKE PROTEIN"/>
    <property type="match status" value="1"/>
</dbReference>